<dbReference type="Pfam" id="PF06985">
    <property type="entry name" value="HET"/>
    <property type="match status" value="1"/>
</dbReference>
<dbReference type="InterPro" id="IPR052895">
    <property type="entry name" value="HetReg/Transcr_Mod"/>
</dbReference>
<proteinExistence type="predicted"/>
<evidence type="ECO:0000313" key="3">
    <source>
        <dbReference type="Proteomes" id="UP000813444"/>
    </source>
</evidence>
<feature type="domain" description="Heterokaryon incompatibility" evidence="1">
    <location>
        <begin position="52"/>
        <end position="221"/>
    </location>
</feature>
<accession>A0A8K0WKG2</accession>
<protein>
    <submittedName>
        <fullName evidence="2">Heterokaryon incompatibility protein-domain-containing protein</fullName>
    </submittedName>
</protein>
<comment type="caution">
    <text evidence="2">The sequence shown here is derived from an EMBL/GenBank/DDBJ whole genome shotgun (WGS) entry which is preliminary data.</text>
</comment>
<name>A0A8K0WKG2_9HYPO</name>
<keyword evidence="3" id="KW-1185">Reference proteome</keyword>
<dbReference type="PANTHER" id="PTHR24148">
    <property type="entry name" value="ANKYRIN REPEAT DOMAIN-CONTAINING PROTEIN 39 HOMOLOG-RELATED"/>
    <property type="match status" value="1"/>
</dbReference>
<sequence>MAVIPRAREMAPLDYSKYPLQQHQIRLISLEDRLQPRWKLGVHDLVDGNIRYYAVSYTWGPPLLEDDFAKMSNRQESPVQFETGVVNVSQNLASFLAQVIASSSASQTGEGDSWTGLDLSSAKFWIDAVCINQKDSVERSHQVSTMMARIYESAEGVISWLGDSDTHTERAFAHLQALSDNASLVAWTLPASNFGNTREHWESTAKLFERTYWNRSWIIQEVVLAKSVTVCCGRHSAEWGQLSKASHNISTGTWKAYFDTRGENLALQTLKLPRPSSYAIPTVLKAVRDSVVRDHWATVLLHSLIRSRQFEATNEEDKVYALLGLVQKLVDVGKIPLLRPEFGNVGRTYLNTAIQLLRDCEDLLVLTCVEGKSFQTVDLDGDALPSWVPDWSCRLPLGLRVTGLKRYSADACFIPPGKHLSREEKLARWPADINQDENTVTLQALKIDEISHHGESKRDILKDSNFLFPRLLGILLSLPSQYAITQEAALEALWRTLIANTAGQGRTAPPKSSSMGSGFATWFWQRVDSAVVGNHKNGHRWNELKQQFNSFRCHNKDWQNICAASADTPVSETSSCAEYISTFSHGKFLRPFLTQKGYLGLGSQSLQEGDTIWVVPRSRVPLIFRQTNYHGTLNGYHCELVGAAYLHGFMDGETLSLASATEGIDLQEKLESIIIH</sequence>
<dbReference type="OrthoDB" id="3548654at2759"/>
<dbReference type="InterPro" id="IPR010730">
    <property type="entry name" value="HET"/>
</dbReference>
<dbReference type="AlphaFoldDB" id="A0A8K0WKG2"/>
<evidence type="ECO:0000313" key="2">
    <source>
        <dbReference type="EMBL" id="KAH7305433.1"/>
    </source>
</evidence>
<evidence type="ECO:0000259" key="1">
    <source>
        <dbReference type="Pfam" id="PF06985"/>
    </source>
</evidence>
<reference evidence="2" key="1">
    <citation type="journal article" date="2021" name="Nat. Commun.">
        <title>Genetic determinants of endophytism in the Arabidopsis root mycobiome.</title>
        <authorList>
            <person name="Mesny F."/>
            <person name="Miyauchi S."/>
            <person name="Thiergart T."/>
            <person name="Pickel B."/>
            <person name="Atanasova L."/>
            <person name="Karlsson M."/>
            <person name="Huettel B."/>
            <person name="Barry K.W."/>
            <person name="Haridas S."/>
            <person name="Chen C."/>
            <person name="Bauer D."/>
            <person name="Andreopoulos W."/>
            <person name="Pangilinan J."/>
            <person name="LaButti K."/>
            <person name="Riley R."/>
            <person name="Lipzen A."/>
            <person name="Clum A."/>
            <person name="Drula E."/>
            <person name="Henrissat B."/>
            <person name="Kohler A."/>
            <person name="Grigoriev I.V."/>
            <person name="Martin F.M."/>
            <person name="Hacquard S."/>
        </authorList>
    </citation>
    <scope>NUCLEOTIDE SEQUENCE</scope>
    <source>
        <strain evidence="2">MPI-CAGE-CH-0235</strain>
    </source>
</reference>
<dbReference type="PANTHER" id="PTHR24148:SF73">
    <property type="entry name" value="HET DOMAIN PROTEIN (AFU_ORTHOLOGUE AFUA_8G01020)"/>
    <property type="match status" value="1"/>
</dbReference>
<organism evidence="2 3">
    <name type="scientific">Stachybotrys elegans</name>
    <dbReference type="NCBI Taxonomy" id="80388"/>
    <lineage>
        <taxon>Eukaryota</taxon>
        <taxon>Fungi</taxon>
        <taxon>Dikarya</taxon>
        <taxon>Ascomycota</taxon>
        <taxon>Pezizomycotina</taxon>
        <taxon>Sordariomycetes</taxon>
        <taxon>Hypocreomycetidae</taxon>
        <taxon>Hypocreales</taxon>
        <taxon>Stachybotryaceae</taxon>
        <taxon>Stachybotrys</taxon>
    </lineage>
</organism>
<dbReference type="Pfam" id="PF26639">
    <property type="entry name" value="Het-6_barrel"/>
    <property type="match status" value="1"/>
</dbReference>
<dbReference type="EMBL" id="JAGPNK010000018">
    <property type="protein sequence ID" value="KAH7305433.1"/>
    <property type="molecule type" value="Genomic_DNA"/>
</dbReference>
<dbReference type="Proteomes" id="UP000813444">
    <property type="component" value="Unassembled WGS sequence"/>
</dbReference>
<gene>
    <name evidence="2" type="ORF">B0I35DRAFT_443779</name>
</gene>